<organism evidence="1 2">
    <name type="scientific">Euplotes crassus</name>
    <dbReference type="NCBI Taxonomy" id="5936"/>
    <lineage>
        <taxon>Eukaryota</taxon>
        <taxon>Sar</taxon>
        <taxon>Alveolata</taxon>
        <taxon>Ciliophora</taxon>
        <taxon>Intramacronucleata</taxon>
        <taxon>Spirotrichea</taxon>
        <taxon>Hypotrichia</taxon>
        <taxon>Euplotida</taxon>
        <taxon>Euplotidae</taxon>
        <taxon>Moneuplotes</taxon>
    </lineage>
</organism>
<evidence type="ECO:0000313" key="1">
    <source>
        <dbReference type="EMBL" id="CAI2374692.1"/>
    </source>
</evidence>
<keyword evidence="2" id="KW-1185">Reference proteome</keyword>
<accession>A0AAD2CZE2</accession>
<protein>
    <submittedName>
        <fullName evidence="1">Uncharacterized protein</fullName>
    </submittedName>
</protein>
<dbReference type="Proteomes" id="UP001295684">
    <property type="component" value="Unassembled WGS sequence"/>
</dbReference>
<reference evidence="1" key="1">
    <citation type="submission" date="2023-07" db="EMBL/GenBank/DDBJ databases">
        <authorList>
            <consortium name="AG Swart"/>
            <person name="Singh M."/>
            <person name="Singh A."/>
            <person name="Seah K."/>
            <person name="Emmerich C."/>
        </authorList>
    </citation>
    <scope>NUCLEOTIDE SEQUENCE</scope>
    <source>
        <strain evidence="1">DP1</strain>
    </source>
</reference>
<evidence type="ECO:0000313" key="2">
    <source>
        <dbReference type="Proteomes" id="UP001295684"/>
    </source>
</evidence>
<proteinExistence type="predicted"/>
<name>A0AAD2CZE2_EUPCR</name>
<dbReference type="AlphaFoldDB" id="A0AAD2CZE2"/>
<comment type="caution">
    <text evidence="1">The sequence shown here is derived from an EMBL/GenBank/DDBJ whole genome shotgun (WGS) entry which is preliminary data.</text>
</comment>
<gene>
    <name evidence="1" type="ORF">ECRASSUSDP1_LOCUS16049</name>
</gene>
<sequence length="54" mass="6187">MSKISLASSATSQYTRPIVFRESFSAEEVPSPWIRLQNCMKLIFQSLLLVEPQQ</sequence>
<dbReference type="EMBL" id="CAMPGE010016116">
    <property type="protein sequence ID" value="CAI2374692.1"/>
    <property type="molecule type" value="Genomic_DNA"/>
</dbReference>